<gene>
    <name evidence="5" type="primary">rclR_2</name>
    <name evidence="5" type="ORF">LMG32289_02860</name>
</gene>
<evidence type="ECO:0000313" key="6">
    <source>
        <dbReference type="Proteomes" id="UP000706525"/>
    </source>
</evidence>
<evidence type="ECO:0000256" key="1">
    <source>
        <dbReference type="ARBA" id="ARBA00023015"/>
    </source>
</evidence>
<dbReference type="PRINTS" id="PR00032">
    <property type="entry name" value="HTHARAC"/>
</dbReference>
<evidence type="ECO:0000256" key="3">
    <source>
        <dbReference type="ARBA" id="ARBA00023163"/>
    </source>
</evidence>
<organism evidence="5 6">
    <name type="scientific">Cupriavidus pampae</name>
    <dbReference type="NCBI Taxonomy" id="659251"/>
    <lineage>
        <taxon>Bacteria</taxon>
        <taxon>Pseudomonadati</taxon>
        <taxon>Pseudomonadota</taxon>
        <taxon>Betaproteobacteria</taxon>
        <taxon>Burkholderiales</taxon>
        <taxon>Burkholderiaceae</taxon>
        <taxon>Cupriavidus</taxon>
    </lineage>
</organism>
<accession>A0ABN7YLW7</accession>
<dbReference type="PANTHER" id="PTHR11019:SF159">
    <property type="entry name" value="TRANSCRIPTIONAL REGULATOR-RELATED"/>
    <property type="match status" value="1"/>
</dbReference>
<dbReference type="InterPro" id="IPR020449">
    <property type="entry name" value="Tscrpt_reg_AraC-type_HTH"/>
</dbReference>
<reference evidence="5 6" key="1">
    <citation type="submission" date="2021-08" db="EMBL/GenBank/DDBJ databases">
        <authorList>
            <person name="Peeters C."/>
        </authorList>
    </citation>
    <scope>NUCLEOTIDE SEQUENCE [LARGE SCALE GENOMIC DNA]</scope>
    <source>
        <strain evidence="5 6">LMG 32289</strain>
    </source>
</reference>
<dbReference type="SUPFAM" id="SSF46689">
    <property type="entry name" value="Homeodomain-like"/>
    <property type="match status" value="2"/>
</dbReference>
<dbReference type="Pfam" id="PF12833">
    <property type="entry name" value="HTH_18"/>
    <property type="match status" value="1"/>
</dbReference>
<dbReference type="InterPro" id="IPR032783">
    <property type="entry name" value="AraC_lig"/>
</dbReference>
<keyword evidence="6" id="KW-1185">Reference proteome</keyword>
<dbReference type="PANTHER" id="PTHR11019">
    <property type="entry name" value="HTH-TYPE TRANSCRIPTIONAL REGULATOR NIMR"/>
    <property type="match status" value="1"/>
</dbReference>
<comment type="caution">
    <text evidence="5">The sequence shown here is derived from an EMBL/GenBank/DDBJ whole genome shotgun (WGS) entry which is preliminary data.</text>
</comment>
<feature type="domain" description="HTH araC/xylS-type" evidence="4">
    <location>
        <begin position="208"/>
        <end position="305"/>
    </location>
</feature>
<dbReference type="Proteomes" id="UP000706525">
    <property type="component" value="Unassembled WGS sequence"/>
</dbReference>
<protein>
    <submittedName>
        <fullName evidence="5">RCS-specific HTH-type transcriptional activator RclR</fullName>
    </submittedName>
</protein>
<proteinExistence type="predicted"/>
<dbReference type="EMBL" id="CAJZAG010000005">
    <property type="protein sequence ID" value="CAG9173401.1"/>
    <property type="molecule type" value="Genomic_DNA"/>
</dbReference>
<evidence type="ECO:0000259" key="4">
    <source>
        <dbReference type="PROSITE" id="PS01124"/>
    </source>
</evidence>
<dbReference type="PROSITE" id="PS01124">
    <property type="entry name" value="HTH_ARAC_FAMILY_2"/>
    <property type="match status" value="1"/>
</dbReference>
<evidence type="ECO:0000256" key="2">
    <source>
        <dbReference type="ARBA" id="ARBA00023125"/>
    </source>
</evidence>
<dbReference type="SMART" id="SM00342">
    <property type="entry name" value="HTH_ARAC"/>
    <property type="match status" value="1"/>
</dbReference>
<sequence length="320" mass="35487">MLIVMLNNDRIIHWVLNSLELETTLFHIGQYCGSWRASVAGRSRAGYHLVLHGECWLHLPDREPPLRLSPGDAVFFLRDVPHHLGPFEQAEACRPEAAMQPLDRVLAGAQAGATGLACGFFDFRPGLAEALLAPFPDYLVLRADDPSVQGTRALFDLIVNEAEQGGAEPSPLIARLVELLFFYMVRELAAREDVARGLWPMLRSAEFSSLVLELIRHPEQHWSIESMAERVHMSRATFCKRFATVCGETPAAFLLLLRMKIAARLLDDRRSVAQVAEQVGYASEAAFAKAFRKTTGAWPGAWRRRAADGVANDSLISDAA</sequence>
<dbReference type="InterPro" id="IPR009057">
    <property type="entry name" value="Homeodomain-like_sf"/>
</dbReference>
<dbReference type="Gene3D" id="1.10.10.60">
    <property type="entry name" value="Homeodomain-like"/>
    <property type="match status" value="2"/>
</dbReference>
<keyword evidence="1" id="KW-0805">Transcription regulation</keyword>
<dbReference type="Pfam" id="PF12852">
    <property type="entry name" value="Cupin_6"/>
    <property type="match status" value="1"/>
</dbReference>
<name>A0ABN7YLW7_9BURK</name>
<keyword evidence="2" id="KW-0238">DNA-binding</keyword>
<dbReference type="InterPro" id="IPR018060">
    <property type="entry name" value="HTH_AraC"/>
</dbReference>
<evidence type="ECO:0000313" key="5">
    <source>
        <dbReference type="EMBL" id="CAG9173401.1"/>
    </source>
</evidence>
<keyword evidence="3" id="KW-0804">Transcription</keyword>